<keyword evidence="2" id="KW-0472">Membrane</keyword>
<dbReference type="OrthoDB" id="121941at2157"/>
<dbReference type="SMART" id="SM00089">
    <property type="entry name" value="PKD"/>
    <property type="match status" value="2"/>
</dbReference>
<dbReference type="EMBL" id="CP001994">
    <property type="protein sequence ID" value="ADE35750.1"/>
    <property type="molecule type" value="Genomic_DNA"/>
</dbReference>
<dbReference type="Gene3D" id="2.60.40.10">
    <property type="entry name" value="Immunoglobulins"/>
    <property type="match status" value="2"/>
</dbReference>
<dbReference type="KEGG" id="mmh:Mmah_0217"/>
<organism evidence="4 5">
    <name type="scientific">Methanohalophilus mahii (strain ATCC 35705 / DSM 5219 / SLP)</name>
    <dbReference type="NCBI Taxonomy" id="547558"/>
    <lineage>
        <taxon>Archaea</taxon>
        <taxon>Methanobacteriati</taxon>
        <taxon>Methanobacteriota</taxon>
        <taxon>Stenosarchaea group</taxon>
        <taxon>Methanomicrobia</taxon>
        <taxon>Methanosarcinales</taxon>
        <taxon>Methanosarcinaceae</taxon>
        <taxon>Methanohalophilus</taxon>
    </lineage>
</organism>
<evidence type="ECO:0000256" key="1">
    <source>
        <dbReference type="SAM" id="MobiDB-lite"/>
    </source>
</evidence>
<feature type="region of interest" description="Disordered" evidence="1">
    <location>
        <begin position="151"/>
        <end position="215"/>
    </location>
</feature>
<accession>D5E999</accession>
<dbReference type="InterPro" id="IPR012859">
    <property type="entry name" value="Pilin_N_archaeal"/>
</dbReference>
<dbReference type="Pfam" id="PF18911">
    <property type="entry name" value="PKD_4"/>
    <property type="match status" value="2"/>
</dbReference>
<feature type="compositionally biased region" description="Polar residues" evidence="1">
    <location>
        <begin position="200"/>
        <end position="215"/>
    </location>
</feature>
<sequence>MIKRLRDFARKDDAVIEVFSEILLTGIIVIAIAAAAAFVLSSLDEPDNVRVDIDHWADSDSDTLYFRHSGGETVDIEDLELVVYINGSYEKLTSSQFNYDDDEWALGDVIEVNTSSQFNYDITDDTRVPTKLVHTASSLVIYDAYGSMGDSGAGNGEQQSPTADFSYSPANPIPGETVDFTDQSSDPDGTIDEWSWNFGDGNTSTAQNPSHQYSSEGTYTVTLTVTDNDGNTDSISNQVTVNNTGLPIIQMRIDDLTHKDTDKPEYIVSYDISNTNSSFKEVRINFENQNDSSASADSTKNGYRGNFTYIKNYGATDNYNITFEIIYENGVEYVVNQSTVLDVADAINPSGNLNLSIIGSPSFNSVLITDETNVEIDKPKFSISYDISEPSNFSKVEAYAISLGSGGKASKEKASTTGVINLNPGYGANTDFKVVALVYDNYGAVVDSYSIIDNADGSTLPTGPLTAPELSNPNPASPYTSTVQDDVTFSATSNQSSNNEFLLNGTRVAWSNGTSPSYTNTTPSVGTYNLTLIARNQTDPSLTDSISWIWTVEASNESPVAEFSYSPLSPETGQTITFDASASYDPDGSITSYEWNWTNDGTYYSTTSAIATHSYSSPGSYNVKLGVTDDDGNTNNTTQNVNVVGLLYNNDAIAKDGPDTPSPDKAGGVEFSIQNFYGSNVTIDSIKIDPDNDNIAKLSDDIAPNNKKEYVEVYAESDIDGYSDYYGGVSIPPEGLEVAIGQDGDETSGVIPQVNSSNVMTFYVYEFYEEAGQSGNFKNINMKGEDVEITINYTVEGDQKSKTFTITPQ</sequence>
<keyword evidence="2" id="KW-0812">Transmembrane</keyword>
<dbReference type="Pfam" id="PF07790">
    <property type="entry name" value="Pilin_N"/>
    <property type="match status" value="1"/>
</dbReference>
<dbReference type="PANTHER" id="PTHR38138">
    <property type="entry name" value="VNG6441H"/>
    <property type="match status" value="1"/>
</dbReference>
<dbReference type="InterPro" id="IPR022409">
    <property type="entry name" value="PKD/Chitinase_dom"/>
</dbReference>
<keyword evidence="2" id="KW-1133">Transmembrane helix</keyword>
<gene>
    <name evidence="4" type="ordered locus">Mmah_0217</name>
</gene>
<dbReference type="HOGENOM" id="CLU_348403_0_0_2"/>
<dbReference type="GeneID" id="8982349"/>
<feature type="region of interest" description="Disordered" evidence="1">
    <location>
        <begin position="462"/>
        <end position="481"/>
    </location>
</feature>
<feature type="domain" description="PKD" evidence="3">
    <location>
        <begin position="559"/>
        <end position="643"/>
    </location>
</feature>
<proteinExistence type="predicted"/>
<dbReference type="InterPro" id="IPR035986">
    <property type="entry name" value="PKD_dom_sf"/>
</dbReference>
<dbReference type="CDD" id="cd00146">
    <property type="entry name" value="PKD"/>
    <property type="match status" value="2"/>
</dbReference>
<dbReference type="SUPFAM" id="SSF49299">
    <property type="entry name" value="PKD domain"/>
    <property type="match status" value="2"/>
</dbReference>
<dbReference type="STRING" id="547558.Mmah_0217"/>
<keyword evidence="5" id="KW-1185">Reference proteome</keyword>
<reference evidence="4 5" key="1">
    <citation type="submission" date="2010-03" db="EMBL/GenBank/DDBJ databases">
        <title>The complete genome of Methanohalophilus mahii DSM 5219.</title>
        <authorList>
            <consortium name="US DOE Joint Genome Institute (JGI-PGF)"/>
            <person name="Lucas S."/>
            <person name="Copeland A."/>
            <person name="Lapidus A."/>
            <person name="Glavina del Rio T."/>
            <person name="Dalin E."/>
            <person name="Tice H."/>
            <person name="Bruce D."/>
            <person name="Goodwin L."/>
            <person name="Pitluck S."/>
            <person name="Kyrpides N."/>
            <person name="Mavromatis K."/>
            <person name="Ivanova N."/>
            <person name="Lykidis A."/>
            <person name="Saunders E."/>
            <person name="Brettin T."/>
            <person name="Detter J.C."/>
            <person name="Han C."/>
            <person name="Land M."/>
            <person name="Hauser L."/>
            <person name="Markowitz V."/>
            <person name="Cheng J.-F."/>
            <person name="Hugenholtz P."/>
            <person name="Woyke T."/>
            <person name="Wu D."/>
            <person name="Spring S."/>
            <person name="Schneider S."/>
            <person name="Schroeder M."/>
            <person name="Klenk H.-P."/>
            <person name="Eisen J.A."/>
        </authorList>
    </citation>
    <scope>NUCLEOTIDE SEQUENCE [LARGE SCALE GENOMIC DNA]</scope>
    <source>
        <strain evidence="5">ATCC 35705 / DSM 5219 / SLP</strain>
    </source>
</reference>
<name>D5E999_METMS</name>
<dbReference type="PROSITE" id="PS50093">
    <property type="entry name" value="PKD"/>
    <property type="match status" value="2"/>
</dbReference>
<dbReference type="InterPro" id="IPR013783">
    <property type="entry name" value="Ig-like_fold"/>
</dbReference>
<evidence type="ECO:0000256" key="2">
    <source>
        <dbReference type="SAM" id="Phobius"/>
    </source>
</evidence>
<dbReference type="RefSeq" id="WP_013036693.1">
    <property type="nucleotide sequence ID" value="NC_014002.1"/>
</dbReference>
<dbReference type="FunFam" id="2.60.40.10:FF:000270">
    <property type="entry name" value="Cell surface protein"/>
    <property type="match status" value="1"/>
</dbReference>
<dbReference type="Proteomes" id="UP000001059">
    <property type="component" value="Chromosome"/>
</dbReference>
<protein>
    <submittedName>
        <fullName evidence="4">PKD domain containing protein</fullName>
    </submittedName>
</protein>
<dbReference type="InterPro" id="IPR000601">
    <property type="entry name" value="PKD_dom"/>
</dbReference>
<feature type="transmembrane region" description="Helical" evidence="2">
    <location>
        <begin position="21"/>
        <end position="40"/>
    </location>
</feature>
<dbReference type="PANTHER" id="PTHR38138:SF1">
    <property type="entry name" value="ARCHAEAL TYPE IV PILIN N-TERMINAL DOMAIN-CONTAINING PROTEIN"/>
    <property type="match status" value="1"/>
</dbReference>
<evidence type="ECO:0000313" key="5">
    <source>
        <dbReference type="Proteomes" id="UP000001059"/>
    </source>
</evidence>
<feature type="compositionally biased region" description="Polar residues" evidence="1">
    <location>
        <begin position="469"/>
        <end position="481"/>
    </location>
</feature>
<dbReference type="AlphaFoldDB" id="D5E999"/>
<evidence type="ECO:0000313" key="4">
    <source>
        <dbReference type="EMBL" id="ADE35750.1"/>
    </source>
</evidence>
<feature type="compositionally biased region" description="Polar residues" evidence="1">
    <location>
        <begin position="156"/>
        <end position="169"/>
    </location>
</feature>
<evidence type="ECO:0000259" key="3">
    <source>
        <dbReference type="PROSITE" id="PS50093"/>
    </source>
</evidence>
<feature type="domain" description="PKD" evidence="3">
    <location>
        <begin position="161"/>
        <end position="246"/>
    </location>
</feature>